<feature type="compositionally biased region" description="Basic and acidic residues" evidence="1">
    <location>
        <begin position="116"/>
        <end position="129"/>
    </location>
</feature>
<sequence length="191" mass="20961">MRSDFCQTQWLKTRKIRGKTGSCRNEAVDELREFFIKGGGEGIACGKCCSGTSQGKTFEKGTYRYFRMDDGRSEIIQKGAAGCRSAVVRCARPFQRRECRLGIRKIEKAPAGQNAEGKRDGRAGSDVKIPKKWNGPSAGRQKARRSVPPNVEPNRRDLSIGKLRMAENEPGGCSCTPPASLCLLHVSPLIG</sequence>
<evidence type="ECO:0000256" key="1">
    <source>
        <dbReference type="SAM" id="MobiDB-lite"/>
    </source>
</evidence>
<reference evidence="2 3" key="1">
    <citation type="submission" date="2016-01" db="EMBL/GenBank/DDBJ databases">
        <title>Draft Genome Sequences of Seven Thermophilic Sporeformers Isolated from Foods.</title>
        <authorList>
            <person name="Berendsen E.M."/>
            <person name="Wells-Bennik M.H."/>
            <person name="Krawcyk A.O."/>
            <person name="De Jong A."/>
            <person name="Holsappel S."/>
            <person name="Eijlander R.T."/>
            <person name="Kuipers O.P."/>
        </authorList>
    </citation>
    <scope>NUCLEOTIDE SEQUENCE [LARGE SCALE GENOMIC DNA]</scope>
    <source>
        <strain evidence="2 3">B4135</strain>
    </source>
</reference>
<feature type="region of interest" description="Disordered" evidence="1">
    <location>
        <begin position="110"/>
        <end position="158"/>
    </location>
</feature>
<proteinExistence type="predicted"/>
<protein>
    <submittedName>
        <fullName evidence="2">Uncharacterized protein</fullName>
    </submittedName>
</protein>
<organism evidence="2 3">
    <name type="scientific">Caldibacillus debilis</name>
    <dbReference type="NCBI Taxonomy" id="301148"/>
    <lineage>
        <taxon>Bacteria</taxon>
        <taxon>Bacillati</taxon>
        <taxon>Bacillota</taxon>
        <taxon>Bacilli</taxon>
        <taxon>Bacillales</taxon>
        <taxon>Bacillaceae</taxon>
        <taxon>Caldibacillus</taxon>
    </lineage>
</organism>
<accession>A0A150LEJ2</accession>
<evidence type="ECO:0000313" key="2">
    <source>
        <dbReference type="EMBL" id="KYD10386.1"/>
    </source>
</evidence>
<dbReference type="EMBL" id="LQYT01000119">
    <property type="protein sequence ID" value="KYD10386.1"/>
    <property type="molecule type" value="Genomic_DNA"/>
</dbReference>
<dbReference type="AlphaFoldDB" id="A0A150LEJ2"/>
<gene>
    <name evidence="2" type="ORF">B4135_3561</name>
</gene>
<name>A0A150LEJ2_9BACI</name>
<evidence type="ECO:0000313" key="3">
    <source>
        <dbReference type="Proteomes" id="UP000075683"/>
    </source>
</evidence>
<comment type="caution">
    <text evidence="2">The sequence shown here is derived from an EMBL/GenBank/DDBJ whole genome shotgun (WGS) entry which is preliminary data.</text>
</comment>
<dbReference type="Proteomes" id="UP000075683">
    <property type="component" value="Unassembled WGS sequence"/>
</dbReference>